<evidence type="ECO:0000256" key="1">
    <source>
        <dbReference type="SAM" id="Coils"/>
    </source>
</evidence>
<dbReference type="OrthoDB" id="103413at2759"/>
<dbReference type="AlphaFoldDB" id="A0A8T1VZE9"/>
<gene>
    <name evidence="3" type="ORF">PHYPSEUDO_015541</name>
</gene>
<proteinExistence type="predicted"/>
<evidence type="ECO:0000313" key="3">
    <source>
        <dbReference type="EMBL" id="KAG7386531.1"/>
    </source>
</evidence>
<feature type="coiled-coil region" evidence="1">
    <location>
        <begin position="42"/>
        <end position="69"/>
    </location>
</feature>
<keyword evidence="1" id="KW-0175">Coiled coil</keyword>
<sequence length="229" mass="25293">MERKDRKRKAQEITESPRFVVQKINELHSALVESDTVLRAEISALRDELGGLQKQLEDKTEECARYEVKAAFLHPDAVIDRVRTKLWHHGDLTILRRVIDPHARVLRNTDGRGDRCLYLSDTPSKKSGLKAATNGARPVEHSPKRESEEAATPTPAKSVVDASTNNADMNAEEKQEEGAFDHVPPASEVDDQDKPSPQKEATTTDAVGENRTMTLPALASVGLLPWGGC</sequence>
<name>A0A8T1VZE9_9STRA</name>
<feature type="compositionally biased region" description="Basic and acidic residues" evidence="2">
    <location>
        <begin position="138"/>
        <end position="148"/>
    </location>
</feature>
<protein>
    <submittedName>
        <fullName evidence="3">Uncharacterized protein</fullName>
    </submittedName>
</protein>
<feature type="compositionally biased region" description="Basic and acidic residues" evidence="2">
    <location>
        <begin position="171"/>
        <end position="180"/>
    </location>
</feature>
<dbReference type="Proteomes" id="UP000694044">
    <property type="component" value="Unassembled WGS sequence"/>
</dbReference>
<evidence type="ECO:0000256" key="2">
    <source>
        <dbReference type="SAM" id="MobiDB-lite"/>
    </source>
</evidence>
<reference evidence="3" key="1">
    <citation type="submission" date="2021-02" db="EMBL/GenBank/DDBJ databases">
        <authorList>
            <person name="Palmer J.M."/>
        </authorList>
    </citation>
    <scope>NUCLEOTIDE SEQUENCE</scope>
    <source>
        <strain evidence="3">SCRP734</strain>
    </source>
</reference>
<feature type="region of interest" description="Disordered" evidence="2">
    <location>
        <begin position="112"/>
        <end position="211"/>
    </location>
</feature>
<organism evidence="3 4">
    <name type="scientific">Phytophthora pseudosyringae</name>
    <dbReference type="NCBI Taxonomy" id="221518"/>
    <lineage>
        <taxon>Eukaryota</taxon>
        <taxon>Sar</taxon>
        <taxon>Stramenopiles</taxon>
        <taxon>Oomycota</taxon>
        <taxon>Peronosporomycetes</taxon>
        <taxon>Peronosporales</taxon>
        <taxon>Peronosporaceae</taxon>
        <taxon>Phytophthora</taxon>
    </lineage>
</organism>
<accession>A0A8T1VZE9</accession>
<dbReference type="EMBL" id="JAGDFM010000098">
    <property type="protein sequence ID" value="KAG7386531.1"/>
    <property type="molecule type" value="Genomic_DNA"/>
</dbReference>
<keyword evidence="4" id="KW-1185">Reference proteome</keyword>
<evidence type="ECO:0000313" key="4">
    <source>
        <dbReference type="Proteomes" id="UP000694044"/>
    </source>
</evidence>
<comment type="caution">
    <text evidence="3">The sequence shown here is derived from an EMBL/GenBank/DDBJ whole genome shotgun (WGS) entry which is preliminary data.</text>
</comment>